<evidence type="ECO:0000313" key="12">
    <source>
        <dbReference type="EMBL" id="AWX56379.1"/>
    </source>
</evidence>
<gene>
    <name evidence="12" type="ORF">AB432_015625</name>
</gene>
<dbReference type="InterPro" id="IPR036514">
    <property type="entry name" value="SGNH_hydro_sf"/>
</dbReference>
<evidence type="ECO:0000256" key="6">
    <source>
        <dbReference type="ARBA" id="ARBA00022989"/>
    </source>
</evidence>
<feature type="transmembrane region" description="Helical" evidence="10">
    <location>
        <begin position="173"/>
        <end position="192"/>
    </location>
</feature>
<feature type="transmembrane region" description="Helical" evidence="10">
    <location>
        <begin position="81"/>
        <end position="100"/>
    </location>
</feature>
<dbReference type="PANTHER" id="PTHR23028:SF53">
    <property type="entry name" value="ACYL_TRANSF_3 DOMAIN-CONTAINING PROTEIN"/>
    <property type="match status" value="1"/>
</dbReference>
<dbReference type="InterPro" id="IPR050879">
    <property type="entry name" value="Acyltransferase_3"/>
</dbReference>
<evidence type="ECO:0000256" key="3">
    <source>
        <dbReference type="ARBA" id="ARBA00022475"/>
    </source>
</evidence>
<sequence>MPKPLNGNGRYMPGLDGLRALAVLAVIVYHLNGNWAPGGLLGVGVFFVLSGYLITDILIAQWKRDGKIDWKDFWLRRVRRLMPALLVTIVVVMAWITLLGRSQLASLRGEVLSSLLYVNNWWRIFHEVSYFSSFGPPSPFGHFWSLAVEEQFYLLWPLLLVIGLHFSPRRLRLLGLTIGLALVSALAMALLYEPGTDPSRVYYGTDTRAFALLIGAALAMIWPSRNLSVKAAPQARLLIDCVGAAGLVTIVVMIWLTDPYDSFLYRGGFVLLSVATAVVVAALAHPVSRLGKVLGWKPLRWFGVRSYGIYLWHYPVIVLTSPVVNTGGTSIVRSILQVIASVVLAALSWRFIEEPIRNGGLGKIWMQTSDRKMRRNRVSIGRNMASVCKLLVPMLFLISITSCAYSATTSSVSQGASNLQTDGTASPNSQQEFATALDSKERLGLDGPLPPDHPAQPDDKLISEPNDSKQPVETPKPDTGQGVTVIGDSVMLDVAPYLKNLLPGITINGKVGRQLSEAQDVVDQLKTKGKLGDVVIIELGTNGPFSEKTLVDLLNSLKDVQQIVLVNTRVPRPWEQVVNSALEEAANQFSNVTLADWYAASANKDSYFARDGVHLVEEGAMAYASLVVDAIKPQQNGDTGSRTTVTDR</sequence>
<comment type="similarity">
    <text evidence="2">Belongs to the acyltransferase 3 family.</text>
</comment>
<proteinExistence type="inferred from homology"/>
<keyword evidence="4 12" id="KW-0808">Transferase</keyword>
<comment type="subcellular location">
    <subcellularLocation>
        <location evidence="1">Cell membrane</location>
        <topology evidence="1">Multi-pass membrane protein</topology>
    </subcellularLocation>
</comment>
<accession>A0A2Z4MJ15</accession>
<feature type="transmembrane region" description="Helical" evidence="10">
    <location>
        <begin position="237"/>
        <end position="257"/>
    </location>
</feature>
<evidence type="ECO:0000256" key="2">
    <source>
        <dbReference type="ARBA" id="ARBA00007400"/>
    </source>
</evidence>
<feature type="region of interest" description="Disordered" evidence="9">
    <location>
        <begin position="442"/>
        <end position="482"/>
    </location>
</feature>
<evidence type="ECO:0000256" key="9">
    <source>
        <dbReference type="SAM" id="MobiDB-lite"/>
    </source>
</evidence>
<keyword evidence="7 10" id="KW-0472">Membrane</keyword>
<keyword evidence="5 10" id="KW-0812">Transmembrane</keyword>
<evidence type="ECO:0000256" key="5">
    <source>
        <dbReference type="ARBA" id="ARBA00022692"/>
    </source>
</evidence>
<evidence type="ECO:0000259" key="11">
    <source>
        <dbReference type="Pfam" id="PF01757"/>
    </source>
</evidence>
<keyword evidence="8" id="KW-0012">Acyltransferase</keyword>
<evidence type="ECO:0000256" key="4">
    <source>
        <dbReference type="ARBA" id="ARBA00022679"/>
    </source>
</evidence>
<reference evidence="12 13" key="1">
    <citation type="journal article" date="2015" name="Genome Announc.">
        <title>Draft Genome Sequence of Brevibacillus brevis DZQ7, a Plant Growth-Promoting Rhizobacterium with Broad-Spectrum Antimicrobial Activity.</title>
        <authorList>
            <person name="Hou Q."/>
            <person name="Wang C."/>
            <person name="Hou X."/>
            <person name="Xia Z."/>
            <person name="Ye J."/>
            <person name="Liu K."/>
            <person name="Liu H."/>
            <person name="Wang J."/>
            <person name="Guo H."/>
            <person name="Yu X."/>
            <person name="Yang Y."/>
            <person name="Du B."/>
            <person name="Ding Y."/>
        </authorList>
    </citation>
    <scope>NUCLEOTIDE SEQUENCE [LARGE SCALE GENOMIC DNA]</scope>
    <source>
        <strain evidence="12 13">DZQ7</strain>
    </source>
</reference>
<dbReference type="InterPro" id="IPR002656">
    <property type="entry name" value="Acyl_transf_3_dom"/>
</dbReference>
<dbReference type="CDD" id="cd01840">
    <property type="entry name" value="SGNH_hydrolase_yrhL_like"/>
    <property type="match status" value="1"/>
</dbReference>
<dbReference type="GO" id="GO:0016747">
    <property type="term" value="F:acyltransferase activity, transferring groups other than amino-acyl groups"/>
    <property type="evidence" value="ECO:0007669"/>
    <property type="project" value="InterPro"/>
</dbReference>
<dbReference type="SUPFAM" id="SSF52266">
    <property type="entry name" value="SGNH hydrolase"/>
    <property type="match status" value="1"/>
</dbReference>
<name>A0A2Z4MJ15_BREBE</name>
<evidence type="ECO:0000313" key="13">
    <source>
        <dbReference type="Proteomes" id="UP000036061"/>
    </source>
</evidence>
<feature type="transmembrane region" description="Helical" evidence="10">
    <location>
        <begin position="263"/>
        <end position="284"/>
    </location>
</feature>
<feature type="transmembrane region" description="Helical" evidence="10">
    <location>
        <begin position="143"/>
        <end position="166"/>
    </location>
</feature>
<evidence type="ECO:0000256" key="1">
    <source>
        <dbReference type="ARBA" id="ARBA00004651"/>
    </source>
</evidence>
<feature type="transmembrane region" description="Helical" evidence="10">
    <location>
        <begin position="304"/>
        <end position="324"/>
    </location>
</feature>
<organism evidence="12 13">
    <name type="scientific">Brevibacillus brevis</name>
    <name type="common">Bacillus brevis</name>
    <dbReference type="NCBI Taxonomy" id="1393"/>
    <lineage>
        <taxon>Bacteria</taxon>
        <taxon>Bacillati</taxon>
        <taxon>Bacillota</taxon>
        <taxon>Bacilli</taxon>
        <taxon>Bacillales</taxon>
        <taxon>Paenibacillaceae</taxon>
        <taxon>Brevibacillus</taxon>
    </lineage>
</organism>
<feature type="transmembrane region" description="Helical" evidence="10">
    <location>
        <begin position="207"/>
        <end position="225"/>
    </location>
</feature>
<protein>
    <submittedName>
        <fullName evidence="12">Acetyltransferase</fullName>
    </submittedName>
</protein>
<keyword evidence="3" id="KW-1003">Cell membrane</keyword>
<feature type="domain" description="Acyltransferase 3" evidence="11">
    <location>
        <begin position="13"/>
        <end position="347"/>
    </location>
</feature>
<dbReference type="Gene3D" id="3.40.50.1110">
    <property type="entry name" value="SGNH hydrolase"/>
    <property type="match status" value="1"/>
</dbReference>
<dbReference type="Pfam" id="PF01757">
    <property type="entry name" value="Acyl_transf_3"/>
    <property type="match status" value="1"/>
</dbReference>
<dbReference type="AlphaFoldDB" id="A0A2Z4MJ15"/>
<dbReference type="GO" id="GO:0005886">
    <property type="term" value="C:plasma membrane"/>
    <property type="evidence" value="ECO:0007669"/>
    <property type="project" value="UniProtKB-SubCell"/>
</dbReference>
<evidence type="ECO:0000256" key="10">
    <source>
        <dbReference type="SAM" id="Phobius"/>
    </source>
</evidence>
<feature type="transmembrane region" description="Helical" evidence="10">
    <location>
        <begin position="330"/>
        <end position="352"/>
    </location>
</feature>
<feature type="transmembrane region" description="Helical" evidence="10">
    <location>
        <begin position="38"/>
        <end position="60"/>
    </location>
</feature>
<evidence type="ECO:0000256" key="7">
    <source>
        <dbReference type="ARBA" id="ARBA00023136"/>
    </source>
</evidence>
<keyword evidence="6 10" id="KW-1133">Transmembrane helix</keyword>
<dbReference type="PANTHER" id="PTHR23028">
    <property type="entry name" value="ACETYLTRANSFERASE"/>
    <property type="match status" value="1"/>
</dbReference>
<dbReference type="GO" id="GO:0009103">
    <property type="term" value="P:lipopolysaccharide biosynthetic process"/>
    <property type="evidence" value="ECO:0007669"/>
    <property type="project" value="TreeGrafter"/>
</dbReference>
<dbReference type="Proteomes" id="UP000036061">
    <property type="component" value="Chromosome"/>
</dbReference>
<dbReference type="EMBL" id="CP030117">
    <property type="protein sequence ID" value="AWX56379.1"/>
    <property type="molecule type" value="Genomic_DNA"/>
</dbReference>
<evidence type="ECO:0000256" key="8">
    <source>
        <dbReference type="ARBA" id="ARBA00023315"/>
    </source>
</evidence>
<feature type="transmembrane region" description="Helical" evidence="10">
    <location>
        <begin position="380"/>
        <end position="400"/>
    </location>
</feature>